<dbReference type="Pfam" id="PF02321">
    <property type="entry name" value="OEP"/>
    <property type="match status" value="2"/>
</dbReference>
<evidence type="ECO:0000256" key="2">
    <source>
        <dbReference type="ARBA" id="ARBA00007613"/>
    </source>
</evidence>
<comment type="subcellular location">
    <subcellularLocation>
        <location evidence="1">Cell outer membrane</location>
    </subcellularLocation>
</comment>
<evidence type="ECO:0000313" key="9">
    <source>
        <dbReference type="EMBL" id="HCV83274.1"/>
    </source>
</evidence>
<evidence type="ECO:0000256" key="1">
    <source>
        <dbReference type="ARBA" id="ARBA00004442"/>
    </source>
</evidence>
<evidence type="ECO:0000313" key="10">
    <source>
        <dbReference type="Proteomes" id="UP000264330"/>
    </source>
</evidence>
<comment type="similarity">
    <text evidence="2">Belongs to the outer membrane factor (OMF) (TC 1.B.17) family.</text>
</comment>
<evidence type="ECO:0000256" key="6">
    <source>
        <dbReference type="ARBA" id="ARBA00023136"/>
    </source>
</evidence>
<accession>A0A3D5J5M8</accession>
<dbReference type="RefSeq" id="WP_013071064.1">
    <property type="nucleotide sequence ID" value="NZ_CAJXAW010000012.1"/>
</dbReference>
<reference evidence="9 10" key="1">
    <citation type="journal article" date="2018" name="Nat. Biotechnol.">
        <title>A standardized bacterial taxonomy based on genome phylogeny substantially revises the tree of life.</title>
        <authorList>
            <person name="Parks D.H."/>
            <person name="Chuvochina M."/>
            <person name="Waite D.W."/>
            <person name="Rinke C."/>
            <person name="Skarshewski A."/>
            <person name="Chaumeil P.A."/>
            <person name="Hugenholtz P."/>
        </authorList>
    </citation>
    <scope>NUCLEOTIDE SEQUENCE [LARGE SCALE GENOMIC DNA]</scope>
    <source>
        <strain evidence="9">UBA9359</strain>
    </source>
</reference>
<protein>
    <submittedName>
        <fullName evidence="9">TolC family protein</fullName>
    </submittedName>
</protein>
<dbReference type="PANTHER" id="PTHR30026:SF20">
    <property type="entry name" value="OUTER MEMBRANE PROTEIN TOLC"/>
    <property type="match status" value="1"/>
</dbReference>
<evidence type="ECO:0000256" key="4">
    <source>
        <dbReference type="ARBA" id="ARBA00022452"/>
    </source>
</evidence>
<evidence type="ECO:0000256" key="7">
    <source>
        <dbReference type="ARBA" id="ARBA00023237"/>
    </source>
</evidence>
<keyword evidence="8" id="KW-0175">Coiled coil</keyword>
<keyword evidence="3" id="KW-0813">Transport</keyword>
<dbReference type="Gene3D" id="1.20.1600.10">
    <property type="entry name" value="Outer membrane efflux proteins (OEP)"/>
    <property type="match status" value="1"/>
</dbReference>
<dbReference type="PANTHER" id="PTHR30026">
    <property type="entry name" value="OUTER MEMBRANE PROTEIN TOLC"/>
    <property type="match status" value="1"/>
</dbReference>
<dbReference type="GO" id="GO:0009279">
    <property type="term" value="C:cell outer membrane"/>
    <property type="evidence" value="ECO:0007669"/>
    <property type="project" value="UniProtKB-SubCell"/>
</dbReference>
<dbReference type="InterPro" id="IPR003423">
    <property type="entry name" value="OMP_efflux"/>
</dbReference>
<dbReference type="InterPro" id="IPR051906">
    <property type="entry name" value="TolC-like"/>
</dbReference>
<name>A0A3D5J5M8_9FLAO</name>
<keyword evidence="5" id="KW-0812">Transmembrane</keyword>
<sequence length="442" mass="49818">MKTNFSTYKQLLSFIIIAVTYAGNAQEMKISLNEAKDAALKYSHDIKNGSLRIEQAHAQRQEAIAYYFPTIEALGGAIHAFDNIIDPIAILGIPEIDNLYLASATASEVVFAGGKVKNSNKLAEIQVQVHKIRAQQSIDSVILTTANKYWQLVQLQEQKKVINAAKLYLDELLKQQQDLLDAGLIAKNQLLQVRVNRSKVLLNESKLSNLRKLALLDLALYTGLNYDTSAVAIDTLHEVIPPKLKYQHTTNVTENSNYRLLDEKIQASKLQTKMAKAELLPQFSVGINAVKYGTFDTGLDSNIQPMAFGLVRIPISAWWGAEKQKVKQQEIKEEIAVNQLKKAQDQITIGIMKSWYDLLDAYHQIEYAKENLAYAEENLEVHRDNYNSGLNNLSDLLDAQRLQQEAKTELINAFAKYQNSETTYLFSNNKLEAPSLEELKED</sequence>
<organism evidence="9 10">
    <name type="scientific">Zunongwangia profunda</name>
    <dbReference type="NCBI Taxonomy" id="398743"/>
    <lineage>
        <taxon>Bacteria</taxon>
        <taxon>Pseudomonadati</taxon>
        <taxon>Bacteroidota</taxon>
        <taxon>Flavobacteriia</taxon>
        <taxon>Flavobacteriales</taxon>
        <taxon>Flavobacteriaceae</taxon>
        <taxon>Zunongwangia</taxon>
    </lineage>
</organism>
<evidence type="ECO:0000256" key="8">
    <source>
        <dbReference type="SAM" id="Coils"/>
    </source>
</evidence>
<dbReference type="EMBL" id="DPMF01000450">
    <property type="protein sequence ID" value="HCV83274.1"/>
    <property type="molecule type" value="Genomic_DNA"/>
</dbReference>
<dbReference type="AlphaFoldDB" id="A0A3D5J5M8"/>
<keyword evidence="6" id="KW-0472">Membrane</keyword>
<feature type="coiled-coil region" evidence="8">
    <location>
        <begin position="326"/>
        <end position="385"/>
    </location>
</feature>
<dbReference type="GO" id="GO:1990281">
    <property type="term" value="C:efflux pump complex"/>
    <property type="evidence" value="ECO:0007669"/>
    <property type="project" value="TreeGrafter"/>
</dbReference>
<dbReference type="SUPFAM" id="SSF56954">
    <property type="entry name" value="Outer membrane efflux proteins (OEP)"/>
    <property type="match status" value="1"/>
</dbReference>
<dbReference type="OMA" id="TINPMER"/>
<gene>
    <name evidence="9" type="ORF">DGQ38_19740</name>
</gene>
<keyword evidence="4" id="KW-1134">Transmembrane beta strand</keyword>
<dbReference type="Proteomes" id="UP000264330">
    <property type="component" value="Unassembled WGS sequence"/>
</dbReference>
<keyword evidence="7" id="KW-0998">Cell outer membrane</keyword>
<dbReference type="GO" id="GO:0015288">
    <property type="term" value="F:porin activity"/>
    <property type="evidence" value="ECO:0007669"/>
    <property type="project" value="TreeGrafter"/>
</dbReference>
<comment type="caution">
    <text evidence="9">The sequence shown here is derived from an EMBL/GenBank/DDBJ whole genome shotgun (WGS) entry which is preliminary data.</text>
</comment>
<proteinExistence type="inferred from homology"/>
<evidence type="ECO:0000256" key="5">
    <source>
        <dbReference type="ARBA" id="ARBA00022692"/>
    </source>
</evidence>
<evidence type="ECO:0000256" key="3">
    <source>
        <dbReference type="ARBA" id="ARBA00022448"/>
    </source>
</evidence>
<dbReference type="GO" id="GO:0015562">
    <property type="term" value="F:efflux transmembrane transporter activity"/>
    <property type="evidence" value="ECO:0007669"/>
    <property type="project" value="InterPro"/>
</dbReference>